<organism evidence="1 2">
    <name type="scientific">Stylosanthes scabra</name>
    <dbReference type="NCBI Taxonomy" id="79078"/>
    <lineage>
        <taxon>Eukaryota</taxon>
        <taxon>Viridiplantae</taxon>
        <taxon>Streptophyta</taxon>
        <taxon>Embryophyta</taxon>
        <taxon>Tracheophyta</taxon>
        <taxon>Spermatophyta</taxon>
        <taxon>Magnoliopsida</taxon>
        <taxon>eudicotyledons</taxon>
        <taxon>Gunneridae</taxon>
        <taxon>Pentapetalae</taxon>
        <taxon>rosids</taxon>
        <taxon>fabids</taxon>
        <taxon>Fabales</taxon>
        <taxon>Fabaceae</taxon>
        <taxon>Papilionoideae</taxon>
        <taxon>50 kb inversion clade</taxon>
        <taxon>dalbergioids sensu lato</taxon>
        <taxon>Dalbergieae</taxon>
        <taxon>Pterocarpus clade</taxon>
        <taxon>Stylosanthes</taxon>
    </lineage>
</organism>
<sequence length="139" mass="15810">MRLLEKWFDVRGYLSPEFPRRNLGRAPSEEWTGGVRRATSAKYKRVCHKEKCTRIVGGPVLLRTTFITWAVKRAGLAHLGPACLARGRGLLNPSRRIAWCYNVISTVRRRPPLALDDGMSSLAPLMVSLTLCGDWWRFL</sequence>
<gene>
    <name evidence="1" type="ORF">PIB30_098440</name>
</gene>
<accession>A0ABU6XY70</accession>
<evidence type="ECO:0000313" key="1">
    <source>
        <dbReference type="EMBL" id="MED6201778.1"/>
    </source>
</evidence>
<keyword evidence="2" id="KW-1185">Reference proteome</keyword>
<proteinExistence type="predicted"/>
<comment type="caution">
    <text evidence="1">The sequence shown here is derived from an EMBL/GenBank/DDBJ whole genome shotgun (WGS) entry which is preliminary data.</text>
</comment>
<protein>
    <submittedName>
        <fullName evidence="1">Uncharacterized protein</fullName>
    </submittedName>
</protein>
<reference evidence="1 2" key="1">
    <citation type="journal article" date="2023" name="Plants (Basel)">
        <title>Bridging the Gap: Combining Genomics and Transcriptomics Approaches to Understand Stylosanthes scabra, an Orphan Legume from the Brazilian Caatinga.</title>
        <authorList>
            <person name="Ferreira-Neto J.R.C."/>
            <person name="da Silva M.D."/>
            <person name="Binneck E."/>
            <person name="de Melo N.F."/>
            <person name="da Silva R.H."/>
            <person name="de Melo A.L.T.M."/>
            <person name="Pandolfi V."/>
            <person name="Bustamante F.O."/>
            <person name="Brasileiro-Vidal A.C."/>
            <person name="Benko-Iseppon A.M."/>
        </authorList>
    </citation>
    <scope>NUCLEOTIDE SEQUENCE [LARGE SCALE GENOMIC DNA]</scope>
    <source>
        <tissue evidence="1">Leaves</tissue>
    </source>
</reference>
<dbReference type="Proteomes" id="UP001341840">
    <property type="component" value="Unassembled WGS sequence"/>
</dbReference>
<dbReference type="EMBL" id="JASCZI010213968">
    <property type="protein sequence ID" value="MED6201778.1"/>
    <property type="molecule type" value="Genomic_DNA"/>
</dbReference>
<evidence type="ECO:0000313" key="2">
    <source>
        <dbReference type="Proteomes" id="UP001341840"/>
    </source>
</evidence>
<name>A0ABU6XY70_9FABA</name>